<feature type="transmembrane region" description="Helical" evidence="8">
    <location>
        <begin position="166"/>
        <end position="187"/>
    </location>
</feature>
<evidence type="ECO:0000256" key="8">
    <source>
        <dbReference type="SAM" id="Phobius"/>
    </source>
</evidence>
<evidence type="ECO:0000313" key="10">
    <source>
        <dbReference type="Proteomes" id="UP000886876"/>
    </source>
</evidence>
<dbReference type="PANTHER" id="PTHR32196:SF21">
    <property type="entry name" value="ABC TRANSPORTER PERMEASE PROTEIN YPHD-RELATED"/>
    <property type="match status" value="1"/>
</dbReference>
<gene>
    <name evidence="9" type="ORF">IAD42_00305</name>
</gene>
<evidence type="ECO:0000256" key="7">
    <source>
        <dbReference type="ARBA" id="ARBA00023136"/>
    </source>
</evidence>
<reference evidence="9" key="1">
    <citation type="submission" date="2020-10" db="EMBL/GenBank/DDBJ databases">
        <authorList>
            <person name="Gilroy R."/>
        </authorList>
    </citation>
    <scope>NUCLEOTIDE SEQUENCE</scope>
    <source>
        <strain evidence="9">ChiHecec3B27-6122</strain>
    </source>
</reference>
<feature type="transmembrane region" description="Helical" evidence="8">
    <location>
        <begin position="218"/>
        <end position="242"/>
    </location>
</feature>
<dbReference type="GO" id="GO:0022857">
    <property type="term" value="F:transmembrane transporter activity"/>
    <property type="evidence" value="ECO:0007669"/>
    <property type="project" value="InterPro"/>
</dbReference>
<reference evidence="9" key="2">
    <citation type="journal article" date="2021" name="PeerJ">
        <title>Extensive microbial diversity within the chicken gut microbiome revealed by metagenomics and culture.</title>
        <authorList>
            <person name="Gilroy R."/>
            <person name="Ravi A."/>
            <person name="Getino M."/>
            <person name="Pursley I."/>
            <person name="Horton D.L."/>
            <person name="Alikhan N.F."/>
            <person name="Baker D."/>
            <person name="Gharbi K."/>
            <person name="Hall N."/>
            <person name="Watson M."/>
            <person name="Adriaenssens E.M."/>
            <person name="Foster-Nyarko E."/>
            <person name="Jarju S."/>
            <person name="Secka A."/>
            <person name="Antonio M."/>
            <person name="Oren A."/>
            <person name="Chaudhuri R.R."/>
            <person name="La Ragione R."/>
            <person name="Hildebrand F."/>
            <person name="Pallen M.J."/>
        </authorList>
    </citation>
    <scope>NUCLEOTIDE SEQUENCE</scope>
    <source>
        <strain evidence="9">ChiHecec3B27-6122</strain>
    </source>
</reference>
<dbReference type="Proteomes" id="UP000886876">
    <property type="component" value="Unassembled WGS sequence"/>
</dbReference>
<evidence type="ECO:0000256" key="6">
    <source>
        <dbReference type="ARBA" id="ARBA00022989"/>
    </source>
</evidence>
<protein>
    <submittedName>
        <fullName evidence="9">ABC transporter permease</fullName>
    </submittedName>
</protein>
<dbReference type="AlphaFoldDB" id="A0A9D1G379"/>
<name>A0A9D1G379_9FIRM</name>
<evidence type="ECO:0000313" key="9">
    <source>
        <dbReference type="EMBL" id="HIS96396.1"/>
    </source>
</evidence>
<organism evidence="9 10">
    <name type="scientific">Candidatus Scatomorpha pullistercoris</name>
    <dbReference type="NCBI Taxonomy" id="2840929"/>
    <lineage>
        <taxon>Bacteria</taxon>
        <taxon>Bacillati</taxon>
        <taxon>Bacillota</taxon>
        <taxon>Clostridia</taxon>
        <taxon>Eubacteriales</taxon>
        <taxon>Candidatus Scatomorpha</taxon>
    </lineage>
</organism>
<evidence type="ECO:0000256" key="2">
    <source>
        <dbReference type="ARBA" id="ARBA00022448"/>
    </source>
</evidence>
<sequence length="333" mass="34667">MTLLKGRTFIVLIILVVLFSVLSENFFSTSTLLMVAKHVALYGILAIGMTYVVITGGIDLSVGSVVGLGGMIAGYLIQKGLTIGGSTLYFSVPMVILIVILLGCLIGWVNGAVITKLRVAPFITTLGTMYICRGFANIISGGATFSNISGYEGLGNTGLKFMGSSIAGIPVGAILLVILSVITAIILRKTTFGWHVYAVGGNERAAKMSGIKPDRVKIYVYMLSGACAALVGIINTAQLMAAHPAGGDGWEMNAIAASVLGGTSMAGGIGTIGGTFVGAFVIGVLNDGMTMCGVTEFWQNVIKGAVIILAVVIDQYQRNLQAKMALRVKNEAK</sequence>
<comment type="subcellular location">
    <subcellularLocation>
        <location evidence="1">Cell membrane</location>
        <topology evidence="1">Multi-pass membrane protein</topology>
    </subcellularLocation>
</comment>
<keyword evidence="4" id="KW-0997">Cell inner membrane</keyword>
<keyword evidence="3" id="KW-1003">Cell membrane</keyword>
<feature type="transmembrane region" description="Helical" evidence="8">
    <location>
        <begin position="60"/>
        <end position="77"/>
    </location>
</feature>
<evidence type="ECO:0000256" key="3">
    <source>
        <dbReference type="ARBA" id="ARBA00022475"/>
    </source>
</evidence>
<dbReference type="CDD" id="cd06579">
    <property type="entry name" value="TM_PBP1_transp_AraH_like"/>
    <property type="match status" value="1"/>
</dbReference>
<feature type="transmembrane region" description="Helical" evidence="8">
    <location>
        <begin position="254"/>
        <end position="285"/>
    </location>
</feature>
<keyword evidence="5 8" id="KW-0812">Transmembrane</keyword>
<dbReference type="PANTHER" id="PTHR32196">
    <property type="entry name" value="ABC TRANSPORTER PERMEASE PROTEIN YPHD-RELATED-RELATED"/>
    <property type="match status" value="1"/>
</dbReference>
<evidence type="ECO:0000256" key="5">
    <source>
        <dbReference type="ARBA" id="ARBA00022692"/>
    </source>
</evidence>
<feature type="transmembrane region" description="Helical" evidence="8">
    <location>
        <begin position="33"/>
        <end position="53"/>
    </location>
</feature>
<keyword evidence="2" id="KW-0813">Transport</keyword>
<evidence type="ECO:0000256" key="1">
    <source>
        <dbReference type="ARBA" id="ARBA00004651"/>
    </source>
</evidence>
<feature type="transmembrane region" description="Helical" evidence="8">
    <location>
        <begin position="89"/>
        <end position="109"/>
    </location>
</feature>
<keyword evidence="7 8" id="KW-0472">Membrane</keyword>
<evidence type="ECO:0000256" key="4">
    <source>
        <dbReference type="ARBA" id="ARBA00022519"/>
    </source>
</evidence>
<accession>A0A9D1G379</accession>
<proteinExistence type="predicted"/>
<dbReference type="InterPro" id="IPR001851">
    <property type="entry name" value="ABC_transp_permease"/>
</dbReference>
<keyword evidence="6 8" id="KW-1133">Transmembrane helix</keyword>
<dbReference type="Pfam" id="PF02653">
    <property type="entry name" value="BPD_transp_2"/>
    <property type="match status" value="1"/>
</dbReference>
<dbReference type="GO" id="GO:0005886">
    <property type="term" value="C:plasma membrane"/>
    <property type="evidence" value="ECO:0007669"/>
    <property type="project" value="UniProtKB-SubCell"/>
</dbReference>
<comment type="caution">
    <text evidence="9">The sequence shown here is derived from an EMBL/GenBank/DDBJ whole genome shotgun (WGS) entry which is preliminary data.</text>
</comment>
<dbReference type="EMBL" id="DVJS01000010">
    <property type="protein sequence ID" value="HIS96396.1"/>
    <property type="molecule type" value="Genomic_DNA"/>
</dbReference>